<evidence type="ECO:0000313" key="11">
    <source>
        <dbReference type="Proteomes" id="UP001358417"/>
    </source>
</evidence>
<protein>
    <recommendedName>
        <fullName evidence="12">Glycosyltransferase 2-like domain-containing protein</fullName>
    </recommendedName>
</protein>
<organism evidence="10 11">
    <name type="scientific">Exophiala bonariae</name>
    <dbReference type="NCBI Taxonomy" id="1690606"/>
    <lineage>
        <taxon>Eukaryota</taxon>
        <taxon>Fungi</taxon>
        <taxon>Dikarya</taxon>
        <taxon>Ascomycota</taxon>
        <taxon>Pezizomycotina</taxon>
        <taxon>Eurotiomycetes</taxon>
        <taxon>Chaetothyriomycetidae</taxon>
        <taxon>Chaetothyriales</taxon>
        <taxon>Herpotrichiellaceae</taxon>
        <taxon>Exophiala</taxon>
    </lineage>
</organism>
<dbReference type="Pfam" id="PF13641">
    <property type="entry name" value="Glyco_tranf_2_3"/>
    <property type="match status" value="1"/>
</dbReference>
<keyword evidence="3" id="KW-0808">Transferase</keyword>
<dbReference type="PANTHER" id="PTHR47844:SF1">
    <property type="entry name" value="EXOSTOSIN-LIKE 2"/>
    <property type="match status" value="1"/>
</dbReference>
<dbReference type="Proteomes" id="UP001358417">
    <property type="component" value="Unassembled WGS sequence"/>
</dbReference>
<evidence type="ECO:0000256" key="2">
    <source>
        <dbReference type="ARBA" id="ARBA00022676"/>
    </source>
</evidence>
<dbReference type="RefSeq" id="XP_064701682.1">
    <property type="nucleotide sequence ID" value="XM_064852085.1"/>
</dbReference>
<evidence type="ECO:0000313" key="10">
    <source>
        <dbReference type="EMBL" id="KAK5046083.1"/>
    </source>
</evidence>
<evidence type="ECO:0000256" key="7">
    <source>
        <dbReference type="ARBA" id="ARBA00023180"/>
    </source>
</evidence>
<dbReference type="GO" id="GO:0016757">
    <property type="term" value="F:glycosyltransferase activity"/>
    <property type="evidence" value="ECO:0007669"/>
    <property type="project" value="UniProtKB-KW"/>
</dbReference>
<dbReference type="InterPro" id="IPR029044">
    <property type="entry name" value="Nucleotide-diphossugar_trans"/>
</dbReference>
<keyword evidence="2" id="KW-0328">Glycosyltransferase</keyword>
<keyword evidence="11" id="KW-1185">Reference proteome</keyword>
<comment type="caution">
    <text evidence="10">The sequence shown here is derived from an EMBL/GenBank/DDBJ whole genome shotgun (WGS) entry which is preliminary data.</text>
</comment>
<evidence type="ECO:0000256" key="9">
    <source>
        <dbReference type="SAM" id="Phobius"/>
    </source>
</evidence>
<evidence type="ECO:0000256" key="3">
    <source>
        <dbReference type="ARBA" id="ARBA00022679"/>
    </source>
</evidence>
<feature type="transmembrane region" description="Helical" evidence="9">
    <location>
        <begin position="119"/>
        <end position="139"/>
    </location>
</feature>
<feature type="compositionally biased region" description="Basic residues" evidence="8">
    <location>
        <begin position="561"/>
        <end position="570"/>
    </location>
</feature>
<dbReference type="SUPFAM" id="SSF53448">
    <property type="entry name" value="Nucleotide-diphospho-sugar transferases"/>
    <property type="match status" value="1"/>
</dbReference>
<evidence type="ECO:0000256" key="5">
    <source>
        <dbReference type="ARBA" id="ARBA00022989"/>
    </source>
</evidence>
<feature type="region of interest" description="Disordered" evidence="8">
    <location>
        <begin position="549"/>
        <end position="610"/>
    </location>
</feature>
<keyword evidence="5 9" id="KW-1133">Transmembrane helix</keyword>
<name>A0AAV9MWK1_9EURO</name>
<comment type="subcellular location">
    <subcellularLocation>
        <location evidence="1">Membrane</location>
    </subcellularLocation>
</comment>
<proteinExistence type="predicted"/>
<feature type="transmembrane region" description="Helical" evidence="9">
    <location>
        <begin position="57"/>
        <end position="75"/>
    </location>
</feature>
<dbReference type="GO" id="GO:0016020">
    <property type="term" value="C:membrane"/>
    <property type="evidence" value="ECO:0007669"/>
    <property type="project" value="UniProtKB-SubCell"/>
</dbReference>
<keyword evidence="6 9" id="KW-0472">Membrane</keyword>
<dbReference type="InterPro" id="IPR052427">
    <property type="entry name" value="Glycosyltrans_GT2/GT47"/>
</dbReference>
<evidence type="ECO:0008006" key="12">
    <source>
        <dbReference type="Google" id="ProtNLM"/>
    </source>
</evidence>
<dbReference type="EMBL" id="JAVRRD010000032">
    <property type="protein sequence ID" value="KAK5046083.1"/>
    <property type="molecule type" value="Genomic_DNA"/>
</dbReference>
<feature type="transmembrane region" description="Helical" evidence="9">
    <location>
        <begin position="25"/>
        <end position="45"/>
    </location>
</feature>
<sequence length="610" mass="69168">MDFTPLGARVTAFLLQFKAEWNPRALFNTLMTLSLPLLAYEALMVSDMAFDEMCNSSLAFGASALSTLVFVVCSCPQVTQDFTIPTLVFMALASPTFACVAFSVPTMASYDVKIPTFEYAALVSPVTWGFLLLLIFRYLRLIVHMTSFFCYRASPVVNEPTFTANDVTVIIPTVDPNEDGFLACLQSILLNHPHEVKIVTVGDANLQLAEDKIRHFRTGFPDVKITVSAISNPGNKRKQLASVLPTIQTAITISADASVYWSTNQFIPAVIAPLEDPKVGAVAPHKRVHRLNVGFGWKSFWNFLGCLYLQRHNWELRTSNAVDGGLFVISGRTAVFRTEILQDPEFLYEYLNEKMFFGLISIPNVDDDNFITRWLVTKGWKLKFQQAPNSTMEILALAVYKSQPWSVYSVYITGLTNFALFWDPLMLWTLSKTSFYYKETVVILVVWILTRYYVFAYAHSLIKLYTVLTFWKTSWGGRNLDADKAWLSFLNNPPRIFSRLWIAITGKGTAGCNCTQRHDNDNSPNPSPDNNLSDLERWWARTMELAAEDERKEARKEKRNNFRRRGHGSRKQTTLGKDLVFTEAARPPPPPIPEAPYPDHDITLPTRQYS</sequence>
<keyword evidence="4 9" id="KW-0812">Transmembrane</keyword>
<feature type="transmembrane region" description="Helical" evidence="9">
    <location>
        <begin position="434"/>
        <end position="454"/>
    </location>
</feature>
<feature type="compositionally biased region" description="Basic and acidic residues" evidence="8">
    <location>
        <begin position="549"/>
        <end position="560"/>
    </location>
</feature>
<reference evidence="10 11" key="1">
    <citation type="submission" date="2023-08" db="EMBL/GenBank/DDBJ databases">
        <title>Black Yeasts Isolated from many extreme environments.</title>
        <authorList>
            <person name="Coleine C."/>
            <person name="Stajich J.E."/>
            <person name="Selbmann L."/>
        </authorList>
    </citation>
    <scope>NUCLEOTIDE SEQUENCE [LARGE SCALE GENOMIC DNA]</scope>
    <source>
        <strain evidence="10 11">CCFEE 5792</strain>
    </source>
</reference>
<gene>
    <name evidence="10" type="ORF">LTR84_008540</name>
</gene>
<dbReference type="AlphaFoldDB" id="A0AAV9MWK1"/>
<feature type="transmembrane region" description="Helical" evidence="9">
    <location>
        <begin position="405"/>
        <end position="422"/>
    </location>
</feature>
<accession>A0AAV9MWK1</accession>
<dbReference type="GeneID" id="89976703"/>
<evidence type="ECO:0000256" key="1">
    <source>
        <dbReference type="ARBA" id="ARBA00004370"/>
    </source>
</evidence>
<feature type="transmembrane region" description="Helical" evidence="9">
    <location>
        <begin position="87"/>
        <end position="107"/>
    </location>
</feature>
<keyword evidence="7" id="KW-0325">Glycoprotein</keyword>
<evidence type="ECO:0000256" key="6">
    <source>
        <dbReference type="ARBA" id="ARBA00023136"/>
    </source>
</evidence>
<evidence type="ECO:0000256" key="8">
    <source>
        <dbReference type="SAM" id="MobiDB-lite"/>
    </source>
</evidence>
<evidence type="ECO:0000256" key="4">
    <source>
        <dbReference type="ARBA" id="ARBA00022692"/>
    </source>
</evidence>
<dbReference type="PANTHER" id="PTHR47844">
    <property type="entry name" value="SYNTHASE CPS1, PUTATIVE (AFU_ORTHOLOGUE AFUA_7G02500)-RELATED"/>
    <property type="match status" value="1"/>
</dbReference>
<feature type="compositionally biased region" description="Pro residues" evidence="8">
    <location>
        <begin position="586"/>
        <end position="596"/>
    </location>
</feature>